<protein>
    <submittedName>
        <fullName evidence="2">Uncharacterized protein</fullName>
    </submittedName>
</protein>
<dbReference type="Proteomes" id="UP000821837">
    <property type="component" value="Unassembled WGS sequence"/>
</dbReference>
<dbReference type="AlphaFoldDB" id="A0A9D4PEV8"/>
<accession>A0A9D4PEV8</accession>
<organism evidence="2 3">
    <name type="scientific">Rhipicephalus sanguineus</name>
    <name type="common">Brown dog tick</name>
    <name type="synonym">Ixodes sanguineus</name>
    <dbReference type="NCBI Taxonomy" id="34632"/>
    <lineage>
        <taxon>Eukaryota</taxon>
        <taxon>Metazoa</taxon>
        <taxon>Ecdysozoa</taxon>
        <taxon>Arthropoda</taxon>
        <taxon>Chelicerata</taxon>
        <taxon>Arachnida</taxon>
        <taxon>Acari</taxon>
        <taxon>Parasitiformes</taxon>
        <taxon>Ixodida</taxon>
        <taxon>Ixodoidea</taxon>
        <taxon>Ixodidae</taxon>
        <taxon>Rhipicephalinae</taxon>
        <taxon>Rhipicephalus</taxon>
        <taxon>Rhipicephalus</taxon>
    </lineage>
</organism>
<evidence type="ECO:0000313" key="2">
    <source>
        <dbReference type="EMBL" id="KAH7936134.1"/>
    </source>
</evidence>
<reference evidence="2" key="2">
    <citation type="submission" date="2021-09" db="EMBL/GenBank/DDBJ databases">
        <authorList>
            <person name="Jia N."/>
            <person name="Wang J."/>
            <person name="Shi W."/>
            <person name="Du L."/>
            <person name="Sun Y."/>
            <person name="Zhan W."/>
            <person name="Jiang J."/>
            <person name="Wang Q."/>
            <person name="Zhang B."/>
            <person name="Ji P."/>
            <person name="Sakyi L.B."/>
            <person name="Cui X."/>
            <person name="Yuan T."/>
            <person name="Jiang B."/>
            <person name="Yang W."/>
            <person name="Lam T.T.-Y."/>
            <person name="Chang Q."/>
            <person name="Ding S."/>
            <person name="Wang X."/>
            <person name="Zhu J."/>
            <person name="Ruan X."/>
            <person name="Zhao L."/>
            <person name="Wei J."/>
            <person name="Que T."/>
            <person name="Du C."/>
            <person name="Cheng J."/>
            <person name="Dai P."/>
            <person name="Han X."/>
            <person name="Huang E."/>
            <person name="Gao Y."/>
            <person name="Liu J."/>
            <person name="Shao H."/>
            <person name="Ye R."/>
            <person name="Li L."/>
            <person name="Wei W."/>
            <person name="Wang X."/>
            <person name="Wang C."/>
            <person name="Huo Q."/>
            <person name="Li W."/>
            <person name="Guo W."/>
            <person name="Chen H."/>
            <person name="Chen S."/>
            <person name="Zhou L."/>
            <person name="Zhou L."/>
            <person name="Ni X."/>
            <person name="Tian J."/>
            <person name="Zhou Y."/>
            <person name="Sheng Y."/>
            <person name="Liu T."/>
            <person name="Pan Y."/>
            <person name="Xia L."/>
            <person name="Li J."/>
            <person name="Zhao F."/>
            <person name="Cao W."/>
        </authorList>
    </citation>
    <scope>NUCLEOTIDE SEQUENCE</scope>
    <source>
        <strain evidence="2">Rsan-2018</strain>
        <tissue evidence="2">Larvae</tissue>
    </source>
</reference>
<comment type="caution">
    <text evidence="2">The sequence shown here is derived from an EMBL/GenBank/DDBJ whole genome shotgun (WGS) entry which is preliminary data.</text>
</comment>
<feature type="compositionally biased region" description="Low complexity" evidence="1">
    <location>
        <begin position="291"/>
        <end position="303"/>
    </location>
</feature>
<sequence length="321" mass="35413">MRGVTVIKPRETCNLKQYKGTGSIGNAIRAAISQRSGNAKAAPNLAHKYSLHPLWEQNLVVVGTKEECVLQNLLSLEQLRLTDRAINVQAYLKATDNMGKGVIRLANTFTTDYILEKTTSPDNPIIGARRLGSTNVVTLTFEHSYIPRLVFFLNEATLVQKYRKTNAVSATCGKPRHRTDVCPAPVPETERCALCGKTRLDASQPHEYHPSCVLCGGSLAAGSRDCPRRYRQPASAKPPGQQAGQTRDRRRTPSRDDKGQEENNAAGNDTRARSTSRSRTGKRAASRSRSRSGGLSQPSSTTSRARRQQLRLRPSSRHVLR</sequence>
<name>A0A9D4PEV8_RHISA</name>
<evidence type="ECO:0000313" key="3">
    <source>
        <dbReference type="Proteomes" id="UP000821837"/>
    </source>
</evidence>
<evidence type="ECO:0000256" key="1">
    <source>
        <dbReference type="SAM" id="MobiDB-lite"/>
    </source>
</evidence>
<proteinExistence type="predicted"/>
<feature type="region of interest" description="Disordered" evidence="1">
    <location>
        <begin position="224"/>
        <end position="321"/>
    </location>
</feature>
<feature type="compositionally biased region" description="Basic residues" evidence="1">
    <location>
        <begin position="274"/>
        <end position="290"/>
    </location>
</feature>
<gene>
    <name evidence="2" type="ORF">HPB52_018732</name>
</gene>
<feature type="compositionally biased region" description="Basic and acidic residues" evidence="1">
    <location>
        <begin position="251"/>
        <end position="261"/>
    </location>
</feature>
<dbReference type="VEuPathDB" id="VectorBase:RSAN_042311"/>
<dbReference type="EMBL" id="JABSTV010001255">
    <property type="protein sequence ID" value="KAH7936134.1"/>
    <property type="molecule type" value="Genomic_DNA"/>
</dbReference>
<feature type="compositionally biased region" description="Basic residues" evidence="1">
    <location>
        <begin position="304"/>
        <end position="321"/>
    </location>
</feature>
<reference evidence="2" key="1">
    <citation type="journal article" date="2020" name="Cell">
        <title>Large-Scale Comparative Analyses of Tick Genomes Elucidate Their Genetic Diversity and Vector Capacities.</title>
        <authorList>
            <consortium name="Tick Genome and Microbiome Consortium (TIGMIC)"/>
            <person name="Jia N."/>
            <person name="Wang J."/>
            <person name="Shi W."/>
            <person name="Du L."/>
            <person name="Sun Y."/>
            <person name="Zhan W."/>
            <person name="Jiang J.F."/>
            <person name="Wang Q."/>
            <person name="Zhang B."/>
            <person name="Ji P."/>
            <person name="Bell-Sakyi L."/>
            <person name="Cui X.M."/>
            <person name="Yuan T.T."/>
            <person name="Jiang B.G."/>
            <person name="Yang W.F."/>
            <person name="Lam T.T."/>
            <person name="Chang Q.C."/>
            <person name="Ding S.J."/>
            <person name="Wang X.J."/>
            <person name="Zhu J.G."/>
            <person name="Ruan X.D."/>
            <person name="Zhao L."/>
            <person name="Wei J.T."/>
            <person name="Ye R.Z."/>
            <person name="Que T.C."/>
            <person name="Du C.H."/>
            <person name="Zhou Y.H."/>
            <person name="Cheng J.X."/>
            <person name="Dai P.F."/>
            <person name="Guo W.B."/>
            <person name="Han X.H."/>
            <person name="Huang E.J."/>
            <person name="Li L.F."/>
            <person name="Wei W."/>
            <person name="Gao Y.C."/>
            <person name="Liu J.Z."/>
            <person name="Shao H.Z."/>
            <person name="Wang X."/>
            <person name="Wang C.C."/>
            <person name="Yang T.C."/>
            <person name="Huo Q.B."/>
            <person name="Li W."/>
            <person name="Chen H.Y."/>
            <person name="Chen S.E."/>
            <person name="Zhou L.G."/>
            <person name="Ni X.B."/>
            <person name="Tian J.H."/>
            <person name="Sheng Y."/>
            <person name="Liu T."/>
            <person name="Pan Y.S."/>
            <person name="Xia L.Y."/>
            <person name="Li J."/>
            <person name="Zhao F."/>
            <person name="Cao W.C."/>
        </authorList>
    </citation>
    <scope>NUCLEOTIDE SEQUENCE</scope>
    <source>
        <strain evidence="2">Rsan-2018</strain>
    </source>
</reference>
<keyword evidence="3" id="KW-1185">Reference proteome</keyword>